<evidence type="ECO:0000259" key="9">
    <source>
        <dbReference type="PROSITE" id="PS51085"/>
    </source>
</evidence>
<reference evidence="11 12" key="1">
    <citation type="journal article" date="2019" name="Int. J. Syst. Evol. Microbiol.">
        <title>The Global Catalogue of Microorganisms (GCM) 10K type strain sequencing project: providing services to taxonomists for standard genome sequencing and annotation.</title>
        <authorList>
            <consortium name="The Broad Institute Genomics Platform"/>
            <consortium name="The Broad Institute Genome Sequencing Center for Infectious Disease"/>
            <person name="Wu L."/>
            <person name="Ma J."/>
        </authorList>
    </citation>
    <scope>NUCLEOTIDE SEQUENCE [LARGE SCALE GENOMIC DNA]</scope>
    <source>
        <strain evidence="11 12">JCM 10671</strain>
    </source>
</reference>
<dbReference type="InterPro" id="IPR036010">
    <property type="entry name" value="2Fe-2S_ferredoxin-like_sf"/>
</dbReference>
<dbReference type="PROSITE" id="PS51384">
    <property type="entry name" value="FAD_FR"/>
    <property type="match status" value="1"/>
</dbReference>
<dbReference type="PRINTS" id="PR00409">
    <property type="entry name" value="PHDIOXRDTASE"/>
</dbReference>
<evidence type="ECO:0000256" key="4">
    <source>
        <dbReference type="ARBA" id="ARBA00022723"/>
    </source>
</evidence>
<evidence type="ECO:0000256" key="3">
    <source>
        <dbReference type="ARBA" id="ARBA00022714"/>
    </source>
</evidence>
<dbReference type="PANTHER" id="PTHR47354">
    <property type="entry name" value="NADH OXIDOREDUCTASE HCR"/>
    <property type="match status" value="1"/>
</dbReference>
<feature type="transmembrane region" description="Helical" evidence="8">
    <location>
        <begin position="197"/>
        <end position="217"/>
    </location>
</feature>
<evidence type="ECO:0000259" key="10">
    <source>
        <dbReference type="PROSITE" id="PS51384"/>
    </source>
</evidence>
<dbReference type="PROSITE" id="PS51085">
    <property type="entry name" value="2FE2S_FER_2"/>
    <property type="match status" value="1"/>
</dbReference>
<name>A0ABN1H6Z7_9ACTN</name>
<sequence>MTITANPSVRQVLAQVVRDPDYEAIAHRPTWQWPHLALTVGSWALFVGSTWAYLAGNLPLIAMILLNQLAFYACFTPLHDAVHNAASGNQRVNDWIGTISGTLLLPGVTTAEYRVLHMEHHRWVGDRERDPDHWFVHARKPLLPVVFAGPEWVWTYWWLRKLWPTHSLKENLKFVRLLVIYVGMHIGFLASPYWKEFLLCWLIPHWLGFLVLVYVFAHIQHPEESTWQVAPFQSTVELRGTKVGKVYWLGQTDHCIHHALPHVPFHKYHRVWDLSDSILRKQGIPERGLFRGPEPFAIPRRAYDTTVAARVVAARDVAPGVRTFELEGVDGDLPTFTPGAHVDLHLPSGRVRQYSLCGPVGPRYRIAVKALPDGRGGSLEVHETLTEGSVVTVSAPRNNFELVEAQRYDLVAAGIGITPMLSFAHHLHAEGKPFTLHVCASDEASVPFGAELSSLPFADAVELHVPGRQFSLERSVGRWAGVSAIYVCGPSGFMDMVGEEAARLDYPIDAVHRESFTAAVIDLTDTTPFEVVLARSGRTFTVPAERQCLDVLLEHDVDVPWSCSQGVCGSCVTPVLEGEVEHRDAVLNAEVKASNCAMTICVSRAKGDRVVLDL</sequence>
<dbReference type="PANTHER" id="PTHR47354:SF1">
    <property type="entry name" value="CARNITINE MONOOXYGENASE REDUCTASE SUBUNIT"/>
    <property type="match status" value="1"/>
</dbReference>
<feature type="domain" description="FAD-binding FR-type" evidence="10">
    <location>
        <begin position="304"/>
        <end position="403"/>
    </location>
</feature>
<dbReference type="PROSITE" id="PS00197">
    <property type="entry name" value="2FE2S_FER_1"/>
    <property type="match status" value="1"/>
</dbReference>
<dbReference type="InterPro" id="IPR017927">
    <property type="entry name" value="FAD-bd_FR_type"/>
</dbReference>
<evidence type="ECO:0000313" key="12">
    <source>
        <dbReference type="Proteomes" id="UP001500957"/>
    </source>
</evidence>
<protein>
    <submittedName>
        <fullName evidence="11">Uncharacterized protein</fullName>
    </submittedName>
</protein>
<evidence type="ECO:0000256" key="5">
    <source>
        <dbReference type="ARBA" id="ARBA00023002"/>
    </source>
</evidence>
<dbReference type="InterPro" id="IPR005804">
    <property type="entry name" value="FA_desaturase_dom"/>
</dbReference>
<dbReference type="RefSeq" id="WP_344607735.1">
    <property type="nucleotide sequence ID" value="NZ_BAAAHE010000038.1"/>
</dbReference>
<comment type="caution">
    <text evidence="11">The sequence shown here is derived from an EMBL/GenBank/DDBJ whole genome shotgun (WGS) entry which is preliminary data.</text>
</comment>
<feature type="transmembrane region" description="Helical" evidence="8">
    <location>
        <begin position="142"/>
        <end position="159"/>
    </location>
</feature>
<dbReference type="SUPFAM" id="SSF63380">
    <property type="entry name" value="Riboflavin synthase domain-like"/>
    <property type="match status" value="1"/>
</dbReference>
<dbReference type="InterPro" id="IPR006058">
    <property type="entry name" value="2Fe2S_fd_BS"/>
</dbReference>
<dbReference type="SUPFAM" id="SSF52343">
    <property type="entry name" value="Ferredoxin reductase-like, C-terminal NADP-linked domain"/>
    <property type="match status" value="1"/>
</dbReference>
<proteinExistence type="predicted"/>
<dbReference type="InterPro" id="IPR039261">
    <property type="entry name" value="FNR_nucleotide-bd"/>
</dbReference>
<keyword evidence="8" id="KW-0472">Membrane</keyword>
<keyword evidence="6" id="KW-0408">Iron</keyword>
<dbReference type="Proteomes" id="UP001500957">
    <property type="component" value="Unassembled WGS sequence"/>
</dbReference>
<dbReference type="Pfam" id="PF00111">
    <property type="entry name" value="Fer2"/>
    <property type="match status" value="1"/>
</dbReference>
<dbReference type="Gene3D" id="3.10.20.30">
    <property type="match status" value="1"/>
</dbReference>
<gene>
    <name evidence="11" type="ORF">GCM10009547_38350</name>
</gene>
<dbReference type="InterPro" id="IPR012675">
    <property type="entry name" value="Beta-grasp_dom_sf"/>
</dbReference>
<keyword evidence="7" id="KW-0411">Iron-sulfur</keyword>
<dbReference type="SUPFAM" id="SSF54292">
    <property type="entry name" value="2Fe-2S ferredoxin-like"/>
    <property type="match status" value="1"/>
</dbReference>
<dbReference type="CDD" id="cd00207">
    <property type="entry name" value="fer2"/>
    <property type="match status" value="1"/>
</dbReference>
<keyword evidence="5" id="KW-0560">Oxidoreductase</keyword>
<comment type="cofactor">
    <cofactor evidence="1">
        <name>FAD</name>
        <dbReference type="ChEBI" id="CHEBI:57692"/>
    </cofactor>
</comment>
<feature type="domain" description="2Fe-2S ferredoxin-type" evidence="9">
    <location>
        <begin position="529"/>
        <end position="614"/>
    </location>
</feature>
<dbReference type="CDD" id="cd06185">
    <property type="entry name" value="PDR_like"/>
    <property type="match status" value="1"/>
</dbReference>
<keyword evidence="3" id="KW-0001">2Fe-2S</keyword>
<keyword evidence="8" id="KW-1133">Transmembrane helix</keyword>
<organism evidence="11 12">
    <name type="scientific">Sporichthya brevicatena</name>
    <dbReference type="NCBI Taxonomy" id="171442"/>
    <lineage>
        <taxon>Bacteria</taxon>
        <taxon>Bacillati</taxon>
        <taxon>Actinomycetota</taxon>
        <taxon>Actinomycetes</taxon>
        <taxon>Sporichthyales</taxon>
        <taxon>Sporichthyaceae</taxon>
        <taxon>Sporichthya</taxon>
    </lineage>
</organism>
<evidence type="ECO:0000256" key="7">
    <source>
        <dbReference type="ARBA" id="ARBA00023014"/>
    </source>
</evidence>
<dbReference type="Gene3D" id="2.40.30.10">
    <property type="entry name" value="Translation factors"/>
    <property type="match status" value="1"/>
</dbReference>
<keyword evidence="12" id="KW-1185">Reference proteome</keyword>
<keyword evidence="4" id="KW-0479">Metal-binding</keyword>
<dbReference type="InterPro" id="IPR017938">
    <property type="entry name" value="Riboflavin_synthase-like_b-brl"/>
</dbReference>
<keyword evidence="8" id="KW-0812">Transmembrane</keyword>
<dbReference type="EMBL" id="BAAAHE010000038">
    <property type="protein sequence ID" value="GAA0630825.1"/>
    <property type="molecule type" value="Genomic_DNA"/>
</dbReference>
<evidence type="ECO:0000256" key="1">
    <source>
        <dbReference type="ARBA" id="ARBA00001974"/>
    </source>
</evidence>
<dbReference type="Pfam" id="PF00487">
    <property type="entry name" value="FA_desaturase"/>
    <property type="match status" value="1"/>
</dbReference>
<evidence type="ECO:0000313" key="11">
    <source>
        <dbReference type="EMBL" id="GAA0630825.1"/>
    </source>
</evidence>
<feature type="transmembrane region" description="Helical" evidence="8">
    <location>
        <begin position="171"/>
        <end position="190"/>
    </location>
</feature>
<evidence type="ECO:0000256" key="8">
    <source>
        <dbReference type="SAM" id="Phobius"/>
    </source>
</evidence>
<dbReference type="InterPro" id="IPR050415">
    <property type="entry name" value="MRET"/>
</dbReference>
<keyword evidence="2" id="KW-0285">Flavoprotein</keyword>
<accession>A0ABN1H6Z7</accession>
<evidence type="ECO:0000256" key="2">
    <source>
        <dbReference type="ARBA" id="ARBA00022630"/>
    </source>
</evidence>
<dbReference type="Gene3D" id="3.40.50.80">
    <property type="entry name" value="Nucleotide-binding domain of ferredoxin-NADP reductase (FNR) module"/>
    <property type="match status" value="1"/>
</dbReference>
<evidence type="ECO:0000256" key="6">
    <source>
        <dbReference type="ARBA" id="ARBA00023004"/>
    </source>
</evidence>
<dbReference type="InterPro" id="IPR001041">
    <property type="entry name" value="2Fe-2S_ferredoxin-type"/>
</dbReference>